<sequence length="295" mass="32733">MPRPDVTWTGVTNPCSPCCAWDVSDRFQGLSEQERAACLIAERVLGVVAEPWDVDGRQGVVDAMLTYPTGRRAAFEVTALSGDGALQTLSLLSRDQFQWPLPGQWTWTVEVGSAADLPQLRGRYVRIALLCEAAGLSRPEQLWQRQISVDPDPDIAWLLEHSTSDMVGHPDLPAIDGNRVRSATVLPASRGGAVDESLSGLRQALEDAFAEPHMVRHLDKTARADTDERHLFLPVHWSVLPFPVFYGLLDDGQALPPEPPPLPPAITHLWLAPELARRVLLWTPHGWQNHYPYDN</sequence>
<reference evidence="1" key="1">
    <citation type="journal article" date="2014" name="Int. J. Syst. Evol. Microbiol.">
        <title>Complete genome sequence of Corynebacterium casei LMG S-19264T (=DSM 44701T), isolated from a smear-ripened cheese.</title>
        <authorList>
            <consortium name="US DOE Joint Genome Institute (JGI-PGF)"/>
            <person name="Walter F."/>
            <person name="Albersmeier A."/>
            <person name="Kalinowski J."/>
            <person name="Ruckert C."/>
        </authorList>
    </citation>
    <scope>NUCLEOTIDE SEQUENCE</scope>
    <source>
        <strain evidence="1">CGMCC 4.7308</strain>
    </source>
</reference>
<accession>A0A917T9T0</accession>
<name>A0A917T9T0_9ACTN</name>
<proteinExistence type="predicted"/>
<dbReference type="EMBL" id="BMNA01000015">
    <property type="protein sequence ID" value="GGM15749.1"/>
    <property type="molecule type" value="Genomic_DNA"/>
</dbReference>
<keyword evidence="2" id="KW-1185">Reference proteome</keyword>
<dbReference type="AlphaFoldDB" id="A0A917T9T0"/>
<evidence type="ECO:0000313" key="2">
    <source>
        <dbReference type="Proteomes" id="UP000655208"/>
    </source>
</evidence>
<gene>
    <name evidence="1" type="ORF">GCM10011594_39750</name>
</gene>
<comment type="caution">
    <text evidence="1">The sequence shown here is derived from an EMBL/GenBank/DDBJ whole genome shotgun (WGS) entry which is preliminary data.</text>
</comment>
<dbReference type="Proteomes" id="UP000655208">
    <property type="component" value="Unassembled WGS sequence"/>
</dbReference>
<evidence type="ECO:0000313" key="1">
    <source>
        <dbReference type="EMBL" id="GGM15749.1"/>
    </source>
</evidence>
<organism evidence="1 2">
    <name type="scientific">Nakamurella endophytica</name>
    <dbReference type="NCBI Taxonomy" id="1748367"/>
    <lineage>
        <taxon>Bacteria</taxon>
        <taxon>Bacillati</taxon>
        <taxon>Actinomycetota</taxon>
        <taxon>Actinomycetes</taxon>
        <taxon>Nakamurellales</taxon>
        <taxon>Nakamurellaceae</taxon>
        <taxon>Nakamurella</taxon>
    </lineage>
</organism>
<protein>
    <submittedName>
        <fullName evidence="1">Uncharacterized protein</fullName>
    </submittedName>
</protein>
<reference evidence="1" key="2">
    <citation type="submission" date="2020-09" db="EMBL/GenBank/DDBJ databases">
        <authorList>
            <person name="Sun Q."/>
            <person name="Zhou Y."/>
        </authorList>
    </citation>
    <scope>NUCLEOTIDE SEQUENCE</scope>
    <source>
        <strain evidence="1">CGMCC 4.7308</strain>
    </source>
</reference>